<feature type="domain" description="HAMP" evidence="11">
    <location>
        <begin position="176"/>
        <end position="231"/>
    </location>
</feature>
<name>A0A3M4VWK0_PSECI</name>
<dbReference type="EMBL" id="BLWA01000011">
    <property type="protein sequence ID" value="GFM93637.1"/>
    <property type="molecule type" value="Genomic_DNA"/>
</dbReference>
<dbReference type="Pfam" id="PF00672">
    <property type="entry name" value="HAMP"/>
    <property type="match status" value="1"/>
</dbReference>
<dbReference type="SMART" id="SM00304">
    <property type="entry name" value="HAMP"/>
    <property type="match status" value="1"/>
</dbReference>
<evidence type="ECO:0000256" key="8">
    <source>
        <dbReference type="ARBA" id="ARBA00022777"/>
    </source>
</evidence>
<dbReference type="Gene3D" id="1.10.287.130">
    <property type="match status" value="1"/>
</dbReference>
<dbReference type="PANTHER" id="PTHR44936">
    <property type="entry name" value="SENSOR PROTEIN CREC"/>
    <property type="match status" value="1"/>
</dbReference>
<evidence type="ECO:0000256" key="1">
    <source>
        <dbReference type="ARBA" id="ARBA00000085"/>
    </source>
</evidence>
<dbReference type="PANTHER" id="PTHR44936:SF10">
    <property type="entry name" value="SENSOR PROTEIN RSTB"/>
    <property type="match status" value="1"/>
</dbReference>
<evidence type="ECO:0000259" key="11">
    <source>
        <dbReference type="PROSITE" id="PS50885"/>
    </source>
</evidence>
<dbReference type="CDD" id="cd06225">
    <property type="entry name" value="HAMP"/>
    <property type="match status" value="1"/>
</dbReference>
<comment type="caution">
    <text evidence="13">The sequence shown here is derived from an EMBL/GenBank/DDBJ whole genome shotgun (WGS) entry which is preliminary data.</text>
</comment>
<dbReference type="InterPro" id="IPR003661">
    <property type="entry name" value="HisK_dim/P_dom"/>
</dbReference>
<keyword evidence="15" id="KW-1185">Reference proteome</keyword>
<evidence type="ECO:0000256" key="6">
    <source>
        <dbReference type="ARBA" id="ARBA00022679"/>
    </source>
</evidence>
<dbReference type="Gene3D" id="3.30.565.10">
    <property type="entry name" value="Histidine kinase-like ATPase, C-terminal domain"/>
    <property type="match status" value="1"/>
</dbReference>
<dbReference type="InterPro" id="IPR038428">
    <property type="entry name" value="HK_sensor_dom_sf"/>
</dbReference>
<evidence type="ECO:0000313" key="12">
    <source>
        <dbReference type="EMBL" id="GFM93637.1"/>
    </source>
</evidence>
<dbReference type="RefSeq" id="WP_025260444.1">
    <property type="nucleotide sequence ID" value="NZ_BLVX01000003.1"/>
</dbReference>
<dbReference type="GO" id="GO:0000155">
    <property type="term" value="F:phosphorelay sensor kinase activity"/>
    <property type="evidence" value="ECO:0007669"/>
    <property type="project" value="InterPro"/>
</dbReference>
<accession>A0A3M4VWK0</accession>
<dbReference type="PROSITE" id="PS50885">
    <property type="entry name" value="HAMP"/>
    <property type="match status" value="1"/>
</dbReference>
<dbReference type="InterPro" id="IPR036890">
    <property type="entry name" value="HATPase_C_sf"/>
</dbReference>
<dbReference type="Gene3D" id="1.10.8.500">
    <property type="entry name" value="HAMP domain in histidine kinase"/>
    <property type="match status" value="1"/>
</dbReference>
<feature type="domain" description="Histidine kinase" evidence="10">
    <location>
        <begin position="239"/>
        <end position="445"/>
    </location>
</feature>
<dbReference type="InterPro" id="IPR003660">
    <property type="entry name" value="HAMP_dom"/>
</dbReference>
<gene>
    <name evidence="13" type="ORF">ALP84_03255</name>
    <name evidence="12" type="ORF">PSCICP_36090</name>
</gene>
<dbReference type="GO" id="GO:0005886">
    <property type="term" value="C:plasma membrane"/>
    <property type="evidence" value="ECO:0007669"/>
    <property type="project" value="UniProtKB-SubCell"/>
</dbReference>
<dbReference type="Gene3D" id="3.30.450.170">
    <property type="entry name" value="Two-component histidine kinase, sensor domain"/>
    <property type="match status" value="1"/>
</dbReference>
<dbReference type="AlphaFoldDB" id="A0A3M4VWK0"/>
<evidence type="ECO:0000256" key="2">
    <source>
        <dbReference type="ARBA" id="ARBA00004651"/>
    </source>
</evidence>
<dbReference type="EMBL" id="RBRY01000104">
    <property type="protein sequence ID" value="RMR55699.1"/>
    <property type="molecule type" value="Genomic_DNA"/>
</dbReference>
<dbReference type="CDD" id="cd00082">
    <property type="entry name" value="HisKA"/>
    <property type="match status" value="1"/>
</dbReference>
<keyword evidence="7" id="KW-0547">Nucleotide-binding</keyword>
<dbReference type="InterPro" id="IPR004358">
    <property type="entry name" value="Sig_transdc_His_kin-like_C"/>
</dbReference>
<evidence type="ECO:0000256" key="4">
    <source>
        <dbReference type="ARBA" id="ARBA00022475"/>
    </source>
</evidence>
<sequence>MKLPNCHSLLWKLIGGLALLCLLMASLQTDLNRRLNEATERLSEPTKRALTDYARRAEAAWQKRGASGVDEVLRELRSREKVWAVVVDRQQNSLSSQPLTEPELERLHFVRRLDGMVGRPGGLPTFYIPFKNTEARLVMDLPGHFHPRQHNELWDLLLQKVLPTSLALLLAALLYRILISPIVILHRQANALSTGDLAARVEPQVAERRDELGELARAFNQMAGRLENTVVFQRRLLRTLSHELRTPLSRLRAAGERELDIDTMRQRQEREVQIMEKLISDTLELVWLDTERPALPLETVEVKELWSLLCEDVCFETHWPMERLPCDLPPDCYVSGNLNGLAQVLENILRNAIRHSPDNGVVRLTGCREGGYWHLWIEDQGPGIEPEKLEHVFQPFTRLNAERPGGEGFGLGLSIARSIVELQNGKIWAENATPGLRLHLRLRSV</sequence>
<dbReference type="SMART" id="SM00388">
    <property type="entry name" value="HisKA"/>
    <property type="match status" value="1"/>
</dbReference>
<dbReference type="SUPFAM" id="SSF55874">
    <property type="entry name" value="ATPase domain of HSP90 chaperone/DNA topoisomerase II/histidine kinase"/>
    <property type="match status" value="1"/>
</dbReference>
<evidence type="ECO:0000256" key="5">
    <source>
        <dbReference type="ARBA" id="ARBA00022553"/>
    </source>
</evidence>
<reference evidence="12 15" key="2">
    <citation type="submission" date="2020-05" db="EMBL/GenBank/DDBJ databases">
        <title>Genetic diversity of Pseudomonas cichorii.</title>
        <authorList>
            <person name="Tani S."/>
            <person name="Yagi H."/>
            <person name="Hashimoto S."/>
            <person name="Iiyama K."/>
            <person name="Furuya N."/>
        </authorList>
    </citation>
    <scope>NUCLEOTIDE SEQUENCE [LARGE SCALE GENOMIC DNA]</scope>
    <source>
        <strain evidence="12 15">LMG 2162</strain>
    </source>
</reference>
<dbReference type="OrthoDB" id="9804645at2"/>
<protein>
    <recommendedName>
        <fullName evidence="3">histidine kinase</fullName>
        <ecNumber evidence="3">2.7.13.3</ecNumber>
    </recommendedName>
</protein>
<dbReference type="SMART" id="SM00387">
    <property type="entry name" value="HATPase_c"/>
    <property type="match status" value="1"/>
</dbReference>
<dbReference type="InterPro" id="IPR036097">
    <property type="entry name" value="HisK_dim/P_sf"/>
</dbReference>
<dbReference type="Proteomes" id="UP000278332">
    <property type="component" value="Unassembled WGS sequence"/>
</dbReference>
<comment type="subcellular location">
    <subcellularLocation>
        <location evidence="2">Cell membrane</location>
        <topology evidence="2">Multi-pass membrane protein</topology>
    </subcellularLocation>
</comment>
<dbReference type="Pfam" id="PF16750">
    <property type="entry name" value="HK_sensor"/>
    <property type="match status" value="1"/>
</dbReference>
<evidence type="ECO:0000256" key="7">
    <source>
        <dbReference type="ARBA" id="ARBA00022741"/>
    </source>
</evidence>
<dbReference type="Pfam" id="PF00512">
    <property type="entry name" value="HisKA"/>
    <property type="match status" value="1"/>
</dbReference>
<evidence type="ECO:0000259" key="10">
    <source>
        <dbReference type="PROSITE" id="PS50109"/>
    </source>
</evidence>
<evidence type="ECO:0000256" key="3">
    <source>
        <dbReference type="ARBA" id="ARBA00012438"/>
    </source>
</evidence>
<dbReference type="PRINTS" id="PR00344">
    <property type="entry name" value="BCTRLSENSOR"/>
</dbReference>
<dbReference type="InterPro" id="IPR031930">
    <property type="entry name" value="HK_sensor"/>
</dbReference>
<organism evidence="13 14">
    <name type="scientific">Pseudomonas cichorii</name>
    <dbReference type="NCBI Taxonomy" id="36746"/>
    <lineage>
        <taxon>Bacteria</taxon>
        <taxon>Pseudomonadati</taxon>
        <taxon>Pseudomonadota</taxon>
        <taxon>Gammaproteobacteria</taxon>
        <taxon>Pseudomonadales</taxon>
        <taxon>Pseudomonadaceae</taxon>
        <taxon>Pseudomonas</taxon>
    </lineage>
</organism>
<keyword evidence="4" id="KW-1003">Cell membrane</keyword>
<evidence type="ECO:0000313" key="14">
    <source>
        <dbReference type="Proteomes" id="UP000278332"/>
    </source>
</evidence>
<dbReference type="Pfam" id="PF02518">
    <property type="entry name" value="HATPase_c"/>
    <property type="match status" value="1"/>
</dbReference>
<proteinExistence type="predicted"/>
<comment type="catalytic activity">
    <reaction evidence="1">
        <text>ATP + protein L-histidine = ADP + protein N-phospho-L-histidine.</text>
        <dbReference type="EC" id="2.7.13.3"/>
    </reaction>
</comment>
<dbReference type="SUPFAM" id="SSF47384">
    <property type="entry name" value="Homodimeric domain of signal transducing histidine kinase"/>
    <property type="match status" value="1"/>
</dbReference>
<evidence type="ECO:0000313" key="15">
    <source>
        <dbReference type="Proteomes" id="UP000614982"/>
    </source>
</evidence>
<evidence type="ECO:0000256" key="9">
    <source>
        <dbReference type="ARBA" id="ARBA00022840"/>
    </source>
</evidence>
<dbReference type="PROSITE" id="PS50109">
    <property type="entry name" value="HIS_KIN"/>
    <property type="match status" value="1"/>
</dbReference>
<dbReference type="InterPro" id="IPR005467">
    <property type="entry name" value="His_kinase_dom"/>
</dbReference>
<dbReference type="SUPFAM" id="SSF158472">
    <property type="entry name" value="HAMP domain-like"/>
    <property type="match status" value="1"/>
</dbReference>
<keyword evidence="8 13" id="KW-0418">Kinase</keyword>
<dbReference type="EC" id="2.7.13.3" evidence="3"/>
<dbReference type="GO" id="GO:0005524">
    <property type="term" value="F:ATP binding"/>
    <property type="evidence" value="ECO:0007669"/>
    <property type="project" value="UniProtKB-KW"/>
</dbReference>
<keyword evidence="5" id="KW-0597">Phosphoprotein</keyword>
<keyword evidence="4" id="KW-0472">Membrane</keyword>
<reference evidence="13 14" key="1">
    <citation type="submission" date="2018-08" db="EMBL/GenBank/DDBJ databases">
        <title>Recombination of ecologically and evolutionarily significant loci maintains genetic cohesion in the Pseudomonas syringae species complex.</title>
        <authorList>
            <person name="Dillon M."/>
            <person name="Thakur S."/>
            <person name="Almeida R.N.D."/>
            <person name="Weir B.S."/>
            <person name="Guttman D.S."/>
        </authorList>
    </citation>
    <scope>NUCLEOTIDE SEQUENCE [LARGE SCALE GENOMIC DNA]</scope>
    <source>
        <strain evidence="13 14">ICMP 6917</strain>
    </source>
</reference>
<keyword evidence="6" id="KW-0808">Transferase</keyword>
<dbReference type="InterPro" id="IPR050980">
    <property type="entry name" value="2C_sensor_his_kinase"/>
</dbReference>
<keyword evidence="9" id="KW-0067">ATP-binding</keyword>
<evidence type="ECO:0000313" key="13">
    <source>
        <dbReference type="EMBL" id="RMR55699.1"/>
    </source>
</evidence>
<dbReference type="InterPro" id="IPR003594">
    <property type="entry name" value="HATPase_dom"/>
</dbReference>
<dbReference type="Proteomes" id="UP000614982">
    <property type="component" value="Unassembled WGS sequence"/>
</dbReference>
<dbReference type="GeneID" id="93659553"/>